<evidence type="ECO:0000256" key="1">
    <source>
        <dbReference type="SAM" id="SignalP"/>
    </source>
</evidence>
<sequence length="420" mass="46254">MIKVAKRYPWLLGLFTIGPLLSAAAFAIGNRTIDIVDIDIVNAVPDVAIPLKANAVEASRKTSLEASAESATEESLPFLELLPETSAPAIRDPLLSSVLLPLPPLLLPDLLLPPYNFPSFNSQRLDEELQIYARYLRIYGPPDVLIVGSSRSLQGIDPSVLQQSLAAQGYDNVRVFNFGVNGATAQVVDVVVREILTPEQLPKLIIWGDGLRAFNDGRVDLTYREIVASPGYQRLQTGHRPIPDRAFYDESPILTASINSAIADSLLAGSTQEISSVLNMYGFQAIVEQFDPATYYQQFPKVPGTFDGDYVPFGLGGEQTQATIAVARSAQALNIPLVIVNLPLTAAYMDAPRRQYEQRFRQHMQQLAQQEQFQFVDLVQHPTLIQNQYFADPSHINQAGAAAVAEHLATEPTIPWHILR</sequence>
<evidence type="ECO:0000313" key="2">
    <source>
        <dbReference type="EMBL" id="WAL59586.1"/>
    </source>
</evidence>
<dbReference type="Gene3D" id="3.40.50.1110">
    <property type="entry name" value="SGNH hydrolase"/>
    <property type="match status" value="1"/>
</dbReference>
<accession>A0A9E8ZB44</accession>
<feature type="chain" id="PRO_5038782284" description="DUF1574 domain-containing protein" evidence="1">
    <location>
        <begin position="28"/>
        <end position="420"/>
    </location>
</feature>
<gene>
    <name evidence="2" type="ORF">OXH18_20815</name>
</gene>
<evidence type="ECO:0008006" key="4">
    <source>
        <dbReference type="Google" id="ProtNLM"/>
    </source>
</evidence>
<evidence type="ECO:0000313" key="3">
    <source>
        <dbReference type="Proteomes" id="UP001163152"/>
    </source>
</evidence>
<keyword evidence="3" id="KW-1185">Reference proteome</keyword>
<dbReference type="EMBL" id="CP113797">
    <property type="protein sequence ID" value="WAL59586.1"/>
    <property type="molecule type" value="Genomic_DNA"/>
</dbReference>
<feature type="signal peptide" evidence="1">
    <location>
        <begin position="1"/>
        <end position="27"/>
    </location>
</feature>
<protein>
    <recommendedName>
        <fullName evidence="4">DUF1574 domain-containing protein</fullName>
    </recommendedName>
</protein>
<dbReference type="SUPFAM" id="SSF52266">
    <property type="entry name" value="SGNH hydrolase"/>
    <property type="match status" value="1"/>
</dbReference>
<proteinExistence type="predicted"/>
<organism evidence="2 3">
    <name type="scientific">Thermocoleostomius sinensis A174</name>
    <dbReference type="NCBI Taxonomy" id="2016057"/>
    <lineage>
        <taxon>Bacteria</taxon>
        <taxon>Bacillati</taxon>
        <taxon>Cyanobacteriota</taxon>
        <taxon>Cyanophyceae</taxon>
        <taxon>Oculatellales</taxon>
        <taxon>Oculatellaceae</taxon>
        <taxon>Thermocoleostomius</taxon>
    </lineage>
</organism>
<name>A0A9E8ZB44_9CYAN</name>
<dbReference type="KEGG" id="tsin:OXH18_20815"/>
<dbReference type="InterPro" id="IPR036514">
    <property type="entry name" value="SGNH_hydro_sf"/>
</dbReference>
<dbReference type="AlphaFoldDB" id="A0A9E8ZB44"/>
<dbReference type="RefSeq" id="WP_268609380.1">
    <property type="nucleotide sequence ID" value="NZ_CP113797.1"/>
</dbReference>
<reference evidence="2" key="1">
    <citation type="submission" date="2022-12" db="EMBL/GenBank/DDBJ databases">
        <title>Polyphasic identification of a Novel Hot-Spring Cyanobacterium Ocullathermofonsia sinensis gen nov. sp. nov. and Genomic Insights on its Adaptations to the Thermal Habitat.</title>
        <authorList>
            <person name="Daroch M."/>
            <person name="Tang J."/>
            <person name="Jiang Y."/>
        </authorList>
    </citation>
    <scope>NUCLEOTIDE SEQUENCE</scope>
    <source>
        <strain evidence="2">PKUAC-SCTA174</strain>
    </source>
</reference>
<keyword evidence="1" id="KW-0732">Signal</keyword>
<dbReference type="Proteomes" id="UP001163152">
    <property type="component" value="Chromosome"/>
</dbReference>